<comment type="subcellular location">
    <subcellularLocation>
        <location evidence="2">Cytoplasm</location>
    </subcellularLocation>
    <subcellularLocation>
        <location evidence="1">Nucleus</location>
    </subcellularLocation>
</comment>
<sequence>MPQSYQRNGFFVFMQYYRQREIKKGHRFRGYQDIVVPASSEWETLTPEEKEFFRQQAKSLPERRIVARKATKSKKSSQQGQNASGRSGLASQSATSLRNVEHMDFCDDGNFYLSDDENRAAEKWKTMKNDLKIRLEWSLVDDFTKIYCQPFFVISVQNYYELYEERFASPLEMAVVKFSLKDGIIDEKHVLLKPCKKLLICIKIPEKMSDQVFSNALDIHQVNLHSPPTILRTDYRQIAEEIKKMYRDFPSYYMFALSAEFNSVQAATKAIRKKIESKLFIPGKSVACVEILYEILMEFDKQEISPYDELRFKSLTEHCGWDSESQLYCSWHQVKRLKNYLLFTLLADPYKLDLSTKHIPTSIRGKEFSGDYLENEIFKYDQDKNFKTESENMSYDQSTICEDDQESFVTNDVITEELEKEFDQLLSKRETMDNGSKIAELGTNCHAIVSQSQEIRVERVGGARKPKTKSLLQ</sequence>
<evidence type="ECO:0000256" key="11">
    <source>
        <dbReference type="SAM" id="MobiDB-lite"/>
    </source>
</evidence>
<evidence type="ECO:0000259" key="12">
    <source>
        <dbReference type="Pfam" id="PF13017"/>
    </source>
</evidence>
<keyword evidence="9" id="KW-0539">Nucleus</keyword>
<feature type="domain" description="Maelstrom" evidence="12">
    <location>
        <begin position="169"/>
        <end position="334"/>
    </location>
</feature>
<proteinExistence type="inferred from homology"/>
<evidence type="ECO:0000256" key="4">
    <source>
        <dbReference type="ARBA" id="ARBA00022473"/>
    </source>
</evidence>
<dbReference type="GO" id="GO:0007283">
    <property type="term" value="P:spermatogenesis"/>
    <property type="evidence" value="ECO:0007669"/>
    <property type="project" value="TreeGrafter"/>
</dbReference>
<dbReference type="PANTHER" id="PTHR21358:SF4">
    <property type="entry name" value="PROTEIN MAELSTROM HOMOLOG"/>
    <property type="match status" value="1"/>
</dbReference>
<dbReference type="GO" id="GO:0005634">
    <property type="term" value="C:nucleus"/>
    <property type="evidence" value="ECO:0007669"/>
    <property type="project" value="UniProtKB-SubCell"/>
</dbReference>
<feature type="compositionally biased region" description="Polar residues" evidence="11">
    <location>
        <begin position="76"/>
        <end position="91"/>
    </location>
</feature>
<evidence type="ECO:0000256" key="6">
    <source>
        <dbReference type="ARBA" id="ARBA00022782"/>
    </source>
</evidence>
<keyword evidence="10" id="KW-0469">Meiosis</keyword>
<organism evidence="13 14">
    <name type="scientific">Romanomermis culicivorax</name>
    <name type="common">Nematode worm</name>
    <dbReference type="NCBI Taxonomy" id="13658"/>
    <lineage>
        <taxon>Eukaryota</taxon>
        <taxon>Metazoa</taxon>
        <taxon>Ecdysozoa</taxon>
        <taxon>Nematoda</taxon>
        <taxon>Enoplea</taxon>
        <taxon>Dorylaimia</taxon>
        <taxon>Mermithida</taxon>
        <taxon>Mermithoidea</taxon>
        <taxon>Mermithidae</taxon>
        <taxon>Romanomermis</taxon>
    </lineage>
</organism>
<evidence type="ECO:0000313" key="13">
    <source>
        <dbReference type="Proteomes" id="UP000887565"/>
    </source>
</evidence>
<evidence type="ECO:0000256" key="7">
    <source>
        <dbReference type="ARBA" id="ARBA00023125"/>
    </source>
</evidence>
<evidence type="ECO:0000256" key="9">
    <source>
        <dbReference type="ARBA" id="ARBA00023242"/>
    </source>
</evidence>
<dbReference type="GO" id="GO:0043565">
    <property type="term" value="F:sequence-specific DNA binding"/>
    <property type="evidence" value="ECO:0007669"/>
    <property type="project" value="TreeGrafter"/>
</dbReference>
<evidence type="ECO:0000256" key="10">
    <source>
        <dbReference type="ARBA" id="ARBA00023254"/>
    </source>
</evidence>
<evidence type="ECO:0000256" key="3">
    <source>
        <dbReference type="ARBA" id="ARBA00007057"/>
    </source>
</evidence>
<keyword evidence="4" id="KW-0217">Developmental protein</keyword>
<keyword evidence="7" id="KW-0238">DNA-binding</keyword>
<evidence type="ECO:0000256" key="8">
    <source>
        <dbReference type="ARBA" id="ARBA00023158"/>
    </source>
</evidence>
<dbReference type="Gene3D" id="1.10.30.10">
    <property type="entry name" value="High mobility group box domain"/>
    <property type="match status" value="1"/>
</dbReference>
<dbReference type="GO" id="GO:0034587">
    <property type="term" value="P:piRNA processing"/>
    <property type="evidence" value="ECO:0007669"/>
    <property type="project" value="TreeGrafter"/>
</dbReference>
<keyword evidence="13" id="KW-1185">Reference proteome</keyword>
<dbReference type="PANTHER" id="PTHR21358">
    <property type="entry name" value="PROTEIN MAELSTROM HOMOLOG"/>
    <property type="match status" value="1"/>
</dbReference>
<dbReference type="GO" id="GO:0030154">
    <property type="term" value="P:cell differentiation"/>
    <property type="evidence" value="ECO:0007669"/>
    <property type="project" value="UniProtKB-KW"/>
</dbReference>
<dbReference type="GO" id="GO:0060964">
    <property type="term" value="P:regulation of miRNA-mediated gene silencing"/>
    <property type="evidence" value="ECO:0007669"/>
    <property type="project" value="InterPro"/>
</dbReference>
<dbReference type="GO" id="GO:0045892">
    <property type="term" value="P:negative regulation of DNA-templated transcription"/>
    <property type="evidence" value="ECO:0007669"/>
    <property type="project" value="TreeGrafter"/>
</dbReference>
<evidence type="ECO:0000313" key="14">
    <source>
        <dbReference type="WBParaSite" id="nRc.2.0.1.t12919-RA"/>
    </source>
</evidence>
<dbReference type="GO" id="GO:0043186">
    <property type="term" value="C:P granule"/>
    <property type="evidence" value="ECO:0007669"/>
    <property type="project" value="TreeGrafter"/>
</dbReference>
<keyword evidence="8" id="KW-0943">RNA-mediated gene silencing</keyword>
<dbReference type="Pfam" id="PF13017">
    <property type="entry name" value="Maelstrom"/>
    <property type="match status" value="1"/>
</dbReference>
<dbReference type="InterPro" id="IPR024970">
    <property type="entry name" value="Maelstrom"/>
</dbReference>
<accession>A0A915IGJ7</accession>
<keyword evidence="5" id="KW-0963">Cytoplasm</keyword>
<evidence type="ECO:0000256" key="2">
    <source>
        <dbReference type="ARBA" id="ARBA00004496"/>
    </source>
</evidence>
<dbReference type="Proteomes" id="UP000887565">
    <property type="component" value="Unplaced"/>
</dbReference>
<dbReference type="WBParaSite" id="nRc.2.0.1.t12919-RA">
    <property type="protein sequence ID" value="nRc.2.0.1.t12919-RA"/>
    <property type="gene ID" value="nRc.2.0.1.g12919"/>
</dbReference>
<comment type="similarity">
    <text evidence="3">Belongs to the maelstrom family.</text>
</comment>
<feature type="region of interest" description="Disordered" evidence="11">
    <location>
        <begin position="67"/>
        <end position="91"/>
    </location>
</feature>
<dbReference type="SUPFAM" id="SSF47095">
    <property type="entry name" value="HMG-box"/>
    <property type="match status" value="1"/>
</dbReference>
<dbReference type="AlphaFoldDB" id="A0A915IGJ7"/>
<protein>
    <submittedName>
        <fullName evidence="14">HMG box domain-containing protein</fullName>
    </submittedName>
</protein>
<evidence type="ECO:0000256" key="1">
    <source>
        <dbReference type="ARBA" id="ARBA00004123"/>
    </source>
</evidence>
<dbReference type="InterPro" id="IPR036910">
    <property type="entry name" value="HMG_box_dom_sf"/>
</dbReference>
<keyword evidence="6" id="KW-0221">Differentiation</keyword>
<reference evidence="14" key="1">
    <citation type="submission" date="2022-11" db="UniProtKB">
        <authorList>
            <consortium name="WormBaseParasite"/>
        </authorList>
    </citation>
    <scope>IDENTIFICATION</scope>
</reference>
<evidence type="ECO:0000256" key="5">
    <source>
        <dbReference type="ARBA" id="ARBA00022490"/>
    </source>
</evidence>
<dbReference type="InterPro" id="IPR039259">
    <property type="entry name" value="Protein_maelstrom"/>
</dbReference>
<dbReference type="GO" id="GO:0007140">
    <property type="term" value="P:male meiotic nuclear division"/>
    <property type="evidence" value="ECO:0007669"/>
    <property type="project" value="TreeGrafter"/>
</dbReference>
<name>A0A915IGJ7_ROMCU</name>